<dbReference type="Proteomes" id="UP001501116">
    <property type="component" value="Unassembled WGS sequence"/>
</dbReference>
<evidence type="ECO:0000256" key="3">
    <source>
        <dbReference type="ARBA" id="ARBA00023163"/>
    </source>
</evidence>
<feature type="domain" description="HTH gntR-type" evidence="5">
    <location>
        <begin position="4"/>
        <end position="72"/>
    </location>
</feature>
<dbReference type="Gene3D" id="3.40.1410.10">
    <property type="entry name" value="Chorismate lyase-like"/>
    <property type="match status" value="1"/>
</dbReference>
<evidence type="ECO:0000256" key="2">
    <source>
        <dbReference type="ARBA" id="ARBA00023125"/>
    </source>
</evidence>
<accession>A0ABN2SCF8</accession>
<dbReference type="CDD" id="cd07377">
    <property type="entry name" value="WHTH_GntR"/>
    <property type="match status" value="1"/>
</dbReference>
<dbReference type="SUPFAM" id="SSF46785">
    <property type="entry name" value="Winged helix' DNA-binding domain"/>
    <property type="match status" value="1"/>
</dbReference>
<dbReference type="EMBL" id="BAAANN010000040">
    <property type="protein sequence ID" value="GAA1984318.1"/>
    <property type="molecule type" value="Genomic_DNA"/>
</dbReference>
<dbReference type="InterPro" id="IPR000524">
    <property type="entry name" value="Tscrpt_reg_HTH_GntR"/>
</dbReference>
<keyword evidence="3" id="KW-0804">Transcription</keyword>
<keyword evidence="7" id="KW-1185">Reference proteome</keyword>
<dbReference type="InterPro" id="IPR036388">
    <property type="entry name" value="WH-like_DNA-bd_sf"/>
</dbReference>
<keyword evidence="1" id="KW-0805">Transcription regulation</keyword>
<feature type="region of interest" description="Disordered" evidence="4">
    <location>
        <begin position="66"/>
        <end position="97"/>
    </location>
</feature>
<dbReference type="Gene3D" id="1.10.10.10">
    <property type="entry name" value="Winged helix-like DNA-binding domain superfamily/Winged helix DNA-binding domain"/>
    <property type="match status" value="1"/>
</dbReference>
<gene>
    <name evidence="6" type="primary">treR</name>
    <name evidence="6" type="ORF">GCM10009754_72010</name>
</gene>
<reference evidence="6 7" key="1">
    <citation type="journal article" date="2019" name="Int. J. Syst. Evol. Microbiol.">
        <title>The Global Catalogue of Microorganisms (GCM) 10K type strain sequencing project: providing services to taxonomists for standard genome sequencing and annotation.</title>
        <authorList>
            <consortium name="The Broad Institute Genomics Platform"/>
            <consortium name="The Broad Institute Genome Sequencing Center for Infectious Disease"/>
            <person name="Wu L."/>
            <person name="Ma J."/>
        </authorList>
    </citation>
    <scope>NUCLEOTIDE SEQUENCE [LARGE SCALE GENOMIC DNA]</scope>
    <source>
        <strain evidence="6 7">JCM 14545</strain>
    </source>
</reference>
<dbReference type="PROSITE" id="PS50949">
    <property type="entry name" value="HTH_GNTR"/>
    <property type="match status" value="1"/>
</dbReference>
<dbReference type="RefSeq" id="WP_344429321.1">
    <property type="nucleotide sequence ID" value="NZ_BAAANN010000040.1"/>
</dbReference>
<dbReference type="PANTHER" id="PTHR44846">
    <property type="entry name" value="MANNOSYL-D-GLYCERATE TRANSPORT/METABOLISM SYSTEM REPRESSOR MNGR-RELATED"/>
    <property type="match status" value="1"/>
</dbReference>
<dbReference type="InterPro" id="IPR011663">
    <property type="entry name" value="UTRA"/>
</dbReference>
<dbReference type="InterPro" id="IPR050679">
    <property type="entry name" value="Bact_HTH_transcr_reg"/>
</dbReference>
<dbReference type="SMART" id="SM00866">
    <property type="entry name" value="UTRA"/>
    <property type="match status" value="1"/>
</dbReference>
<organism evidence="6 7">
    <name type="scientific">Amycolatopsis minnesotensis</name>
    <dbReference type="NCBI Taxonomy" id="337894"/>
    <lineage>
        <taxon>Bacteria</taxon>
        <taxon>Bacillati</taxon>
        <taxon>Actinomycetota</taxon>
        <taxon>Actinomycetes</taxon>
        <taxon>Pseudonocardiales</taxon>
        <taxon>Pseudonocardiaceae</taxon>
        <taxon>Amycolatopsis</taxon>
    </lineage>
</organism>
<dbReference type="SMART" id="SM00345">
    <property type="entry name" value="HTH_GNTR"/>
    <property type="match status" value="1"/>
</dbReference>
<dbReference type="Pfam" id="PF00392">
    <property type="entry name" value="GntR"/>
    <property type="match status" value="1"/>
</dbReference>
<evidence type="ECO:0000313" key="6">
    <source>
        <dbReference type="EMBL" id="GAA1984318.1"/>
    </source>
</evidence>
<dbReference type="InterPro" id="IPR028978">
    <property type="entry name" value="Chorismate_lyase_/UTRA_dom_sf"/>
</dbReference>
<dbReference type="PANTHER" id="PTHR44846:SF17">
    <property type="entry name" value="GNTR-FAMILY TRANSCRIPTIONAL REGULATOR"/>
    <property type="match status" value="1"/>
</dbReference>
<evidence type="ECO:0000259" key="5">
    <source>
        <dbReference type="PROSITE" id="PS50949"/>
    </source>
</evidence>
<comment type="caution">
    <text evidence="6">The sequence shown here is derived from an EMBL/GenBank/DDBJ whole genome shotgun (WGS) entry which is preliminary data.</text>
</comment>
<evidence type="ECO:0000256" key="1">
    <source>
        <dbReference type="ARBA" id="ARBA00023015"/>
    </source>
</evidence>
<proteinExistence type="predicted"/>
<evidence type="ECO:0000313" key="7">
    <source>
        <dbReference type="Proteomes" id="UP001501116"/>
    </source>
</evidence>
<dbReference type="InterPro" id="IPR036390">
    <property type="entry name" value="WH_DNA-bd_sf"/>
</dbReference>
<feature type="compositionally biased region" description="Basic residues" evidence="4">
    <location>
        <begin position="66"/>
        <end position="75"/>
    </location>
</feature>
<keyword evidence="2" id="KW-0238">DNA-binding</keyword>
<protein>
    <submittedName>
        <fullName evidence="6">Trehalose operon repressor</fullName>
    </submittedName>
</protein>
<dbReference type="SUPFAM" id="SSF64288">
    <property type="entry name" value="Chorismate lyase-like"/>
    <property type="match status" value="1"/>
</dbReference>
<name>A0ABN2SCF8_9PSEU</name>
<dbReference type="PRINTS" id="PR00035">
    <property type="entry name" value="HTHGNTR"/>
</dbReference>
<evidence type="ECO:0000256" key="4">
    <source>
        <dbReference type="SAM" id="MobiDB-lite"/>
    </source>
</evidence>
<dbReference type="Pfam" id="PF07702">
    <property type="entry name" value="UTRA"/>
    <property type="match status" value="1"/>
</dbReference>
<sequence length="254" mass="28419">MAKESIAHQITADLRDKIEDGTYGPGALLPSEPELAQKYAVSRQTARSALKALEHEGLVVVHSTRGRTVRNRPPLRRISSDRRHTSRRQSGKPEFDTEAIAQGQVASRKILMVGHGETPKDVAKILGIEPHQETVIRKRLQLLDGVPAVISTSYYPLRVAEGTRLESSDALSEGPDNLIEQLGYRFAHGMDLLQARMPTRDEVQLLELDPGVPVVRMLHIDYDVNGETLQVADDLYAADRHEFAFEWSEPEWSD</sequence>